<gene>
    <name evidence="3" type="ORF">Rsub_04045</name>
</gene>
<name>A0A2V0NVT1_9CHLO</name>
<dbReference type="Proteomes" id="UP000247498">
    <property type="component" value="Unassembled WGS sequence"/>
</dbReference>
<feature type="compositionally biased region" description="Low complexity" evidence="1">
    <location>
        <begin position="89"/>
        <end position="105"/>
    </location>
</feature>
<reference evidence="3 4" key="1">
    <citation type="journal article" date="2018" name="Sci. Rep.">
        <title>Raphidocelis subcapitata (=Pseudokirchneriella subcapitata) provides an insight into genome evolution and environmental adaptations in the Sphaeropleales.</title>
        <authorList>
            <person name="Suzuki S."/>
            <person name="Yamaguchi H."/>
            <person name="Nakajima N."/>
            <person name="Kawachi M."/>
        </authorList>
    </citation>
    <scope>NUCLEOTIDE SEQUENCE [LARGE SCALE GENOMIC DNA]</scope>
    <source>
        <strain evidence="3 4">NIES-35</strain>
    </source>
</reference>
<comment type="caution">
    <text evidence="3">The sequence shown here is derived from an EMBL/GenBank/DDBJ whole genome shotgun (WGS) entry which is preliminary data.</text>
</comment>
<feature type="region of interest" description="Disordered" evidence="1">
    <location>
        <begin position="49"/>
        <end position="105"/>
    </location>
</feature>
<accession>A0A2V0NVT1</accession>
<evidence type="ECO:0000256" key="2">
    <source>
        <dbReference type="SAM" id="Phobius"/>
    </source>
</evidence>
<proteinExistence type="predicted"/>
<dbReference type="InParanoid" id="A0A2V0NVT1"/>
<evidence type="ECO:0000313" key="4">
    <source>
        <dbReference type="Proteomes" id="UP000247498"/>
    </source>
</evidence>
<feature type="compositionally biased region" description="Low complexity" evidence="1">
    <location>
        <begin position="61"/>
        <end position="74"/>
    </location>
</feature>
<keyword evidence="4" id="KW-1185">Reference proteome</keyword>
<dbReference type="AlphaFoldDB" id="A0A2V0NVT1"/>
<keyword evidence="2" id="KW-0472">Membrane</keyword>
<protein>
    <submittedName>
        <fullName evidence="3">Uncharacterized protein</fullName>
    </submittedName>
</protein>
<feature type="transmembrane region" description="Helical" evidence="2">
    <location>
        <begin position="12"/>
        <end position="39"/>
    </location>
</feature>
<keyword evidence="2" id="KW-0812">Transmembrane</keyword>
<dbReference type="EMBL" id="BDRX01000026">
    <property type="protein sequence ID" value="GBF91741.1"/>
    <property type="molecule type" value="Genomic_DNA"/>
</dbReference>
<organism evidence="3 4">
    <name type="scientific">Raphidocelis subcapitata</name>
    <dbReference type="NCBI Taxonomy" id="307507"/>
    <lineage>
        <taxon>Eukaryota</taxon>
        <taxon>Viridiplantae</taxon>
        <taxon>Chlorophyta</taxon>
        <taxon>core chlorophytes</taxon>
        <taxon>Chlorophyceae</taxon>
        <taxon>CS clade</taxon>
        <taxon>Sphaeropleales</taxon>
        <taxon>Selenastraceae</taxon>
        <taxon>Raphidocelis</taxon>
    </lineage>
</organism>
<keyword evidence="2" id="KW-1133">Transmembrane helix</keyword>
<evidence type="ECO:0000313" key="3">
    <source>
        <dbReference type="EMBL" id="GBF91741.1"/>
    </source>
</evidence>
<evidence type="ECO:0000256" key="1">
    <source>
        <dbReference type="SAM" id="MobiDB-lite"/>
    </source>
</evidence>
<sequence>MPDPATAAAESSTIWVTAASSVALVVGSMGATVIGAFIASRALDDLDPQLAEDEAAGLAGQEEQQQQQQQQQQQPSRRRRMTLEEAEAEAAAAAAQGKQQAEQKP</sequence>